<dbReference type="AlphaFoldDB" id="A0A0U5JZG0"/>
<dbReference type="Pfam" id="PF01381">
    <property type="entry name" value="HTH_3"/>
    <property type="match status" value="1"/>
</dbReference>
<dbReference type="SMART" id="SM00530">
    <property type="entry name" value="HTH_XRE"/>
    <property type="match status" value="1"/>
</dbReference>
<evidence type="ECO:0000313" key="4">
    <source>
        <dbReference type="Proteomes" id="UP000235484"/>
    </source>
</evidence>
<feature type="domain" description="HTH cro/C1-type" evidence="2">
    <location>
        <begin position="12"/>
        <end position="66"/>
    </location>
</feature>
<dbReference type="Proteomes" id="UP000235484">
    <property type="component" value="Unassembled WGS sequence"/>
</dbReference>
<dbReference type="InterPro" id="IPR010982">
    <property type="entry name" value="Lambda_DNA-bd_dom_sf"/>
</dbReference>
<proteinExistence type="predicted"/>
<keyword evidence="1" id="KW-0238">DNA-binding</keyword>
<gene>
    <name evidence="3" type="ORF">LRLP16767_LR202_02004</name>
</gene>
<evidence type="ECO:0000259" key="2">
    <source>
        <dbReference type="PROSITE" id="PS50943"/>
    </source>
</evidence>
<dbReference type="PROSITE" id="PS50943">
    <property type="entry name" value="HTH_CROC1"/>
    <property type="match status" value="1"/>
</dbReference>
<dbReference type="RefSeq" id="WP_102816892.1">
    <property type="nucleotide sequence ID" value="NZ_LN887675.1"/>
</dbReference>
<organism evidence="3 4">
    <name type="scientific">Limosilactobacillus reuteri</name>
    <name type="common">Lactobacillus reuteri</name>
    <dbReference type="NCBI Taxonomy" id="1598"/>
    <lineage>
        <taxon>Bacteria</taxon>
        <taxon>Bacillati</taxon>
        <taxon>Bacillota</taxon>
        <taxon>Bacilli</taxon>
        <taxon>Lactobacillales</taxon>
        <taxon>Lactobacillaceae</taxon>
        <taxon>Limosilactobacillus</taxon>
    </lineage>
</organism>
<evidence type="ECO:0000313" key="3">
    <source>
        <dbReference type="EMBL" id="CUR42276.1"/>
    </source>
</evidence>
<evidence type="ECO:0000256" key="1">
    <source>
        <dbReference type="ARBA" id="ARBA00023125"/>
    </source>
</evidence>
<dbReference type="PANTHER" id="PTHR46558:SF11">
    <property type="entry name" value="HTH-TYPE TRANSCRIPTIONAL REGULATOR XRE"/>
    <property type="match status" value="1"/>
</dbReference>
<accession>A0A0U5JZG0</accession>
<dbReference type="InterPro" id="IPR001387">
    <property type="entry name" value="Cro/C1-type_HTH"/>
</dbReference>
<dbReference type="GO" id="GO:0003677">
    <property type="term" value="F:DNA binding"/>
    <property type="evidence" value="ECO:0007669"/>
    <property type="project" value="UniProtKB-KW"/>
</dbReference>
<dbReference type="EMBL" id="LN887675">
    <property type="protein sequence ID" value="CUR42276.1"/>
    <property type="molecule type" value="Genomic_DNA"/>
</dbReference>
<reference evidence="4" key="1">
    <citation type="submission" date="2015-10" db="EMBL/GenBank/DDBJ databases">
        <authorList>
            <person name="Crossman L.C."/>
        </authorList>
    </citation>
    <scope>NUCLEOTIDE SEQUENCE [LARGE SCALE GENOMIC DNA]</scope>
    <source>
        <strain evidence="4">20-2</strain>
    </source>
</reference>
<dbReference type="PANTHER" id="PTHR46558">
    <property type="entry name" value="TRACRIPTIONAL REGULATORY PROTEIN-RELATED-RELATED"/>
    <property type="match status" value="1"/>
</dbReference>
<dbReference type="CDD" id="cd00093">
    <property type="entry name" value="HTH_XRE"/>
    <property type="match status" value="1"/>
</dbReference>
<sequence length="194" mass="22507">MSENKKLPQNRIAKLRKEKNLSQAQLAKETGLTRQAISLYEIGKREPKLETWFKLSDFFDVPVSYLQGIGNSRDYEQNINSFKNDLYKSISDNLKKQLGTNNEQLTYTFASIFVERFVNIFDVAIKNVDMGTYLKDRYVSLAKKMNNYNKINGINAMVTRGIMLALEGEQDPVAEKKFNEVMKIIYSYHFSDDE</sequence>
<name>A0A0U5JZG0_LIMRT</name>
<protein>
    <submittedName>
        <fullName evidence="3">Phage protein</fullName>
    </submittedName>
</protein>
<dbReference type="Gene3D" id="1.10.260.40">
    <property type="entry name" value="lambda repressor-like DNA-binding domains"/>
    <property type="match status" value="1"/>
</dbReference>
<dbReference type="SUPFAM" id="SSF47413">
    <property type="entry name" value="lambda repressor-like DNA-binding domains"/>
    <property type="match status" value="1"/>
</dbReference>